<evidence type="ECO:0000313" key="3">
    <source>
        <dbReference type="Proteomes" id="UP001152759"/>
    </source>
</evidence>
<dbReference type="InterPro" id="IPR019410">
    <property type="entry name" value="Methyltransf_16"/>
</dbReference>
<keyword evidence="3" id="KW-1185">Reference proteome</keyword>
<dbReference type="EMBL" id="OU963865">
    <property type="protein sequence ID" value="CAH0771490.1"/>
    <property type="molecule type" value="Genomic_DNA"/>
</dbReference>
<sequence>MTQIGIRKTIPTLLFLVITARLDEAHKSQESENVPTSQEASPFDAEYLDRVWGGLSWKREHEMKTLNITLHLKIHPINPVAVLWEPATAIASYLEESCEENNNWVRGKKVLELGAGLGLPGLAAACLGGNVTVTDKPELLPWLQHGIDLNLKSIQNTSGEIRAEVLIWGDDEKIRSMPRQDLIIVSEAIYDISTVDDLISTMVRLSHDDTTIIVSQGVWIEGSTLEGAWTKFFHDSAEYFEFSPLPVEYDDSISFVGKVRKTSNTEEKISEISPGHTEL</sequence>
<organism evidence="2 3">
    <name type="scientific">Bemisia tabaci</name>
    <name type="common">Sweetpotato whitefly</name>
    <name type="synonym">Aleurodes tabaci</name>
    <dbReference type="NCBI Taxonomy" id="7038"/>
    <lineage>
        <taxon>Eukaryota</taxon>
        <taxon>Metazoa</taxon>
        <taxon>Ecdysozoa</taxon>
        <taxon>Arthropoda</taxon>
        <taxon>Hexapoda</taxon>
        <taxon>Insecta</taxon>
        <taxon>Pterygota</taxon>
        <taxon>Neoptera</taxon>
        <taxon>Paraneoptera</taxon>
        <taxon>Hemiptera</taxon>
        <taxon>Sternorrhyncha</taxon>
        <taxon>Aleyrodoidea</taxon>
        <taxon>Aleyrodidae</taxon>
        <taxon>Aleyrodinae</taxon>
        <taxon>Bemisia</taxon>
    </lineage>
</organism>
<evidence type="ECO:0000256" key="1">
    <source>
        <dbReference type="SAM" id="SignalP"/>
    </source>
</evidence>
<dbReference type="Proteomes" id="UP001152759">
    <property type="component" value="Chromosome 4"/>
</dbReference>
<feature type="signal peptide" evidence="1">
    <location>
        <begin position="1"/>
        <end position="25"/>
    </location>
</feature>
<reference evidence="2" key="1">
    <citation type="submission" date="2021-12" db="EMBL/GenBank/DDBJ databases">
        <authorList>
            <person name="King R."/>
        </authorList>
    </citation>
    <scope>NUCLEOTIDE SEQUENCE</scope>
</reference>
<evidence type="ECO:0000313" key="2">
    <source>
        <dbReference type="EMBL" id="CAH0771490.1"/>
    </source>
</evidence>
<dbReference type="SUPFAM" id="SSF53335">
    <property type="entry name" value="S-adenosyl-L-methionine-dependent methyltransferases"/>
    <property type="match status" value="1"/>
</dbReference>
<dbReference type="Pfam" id="PF10294">
    <property type="entry name" value="Methyltransf_16"/>
    <property type="match status" value="1"/>
</dbReference>
<name>A0A9P0CA58_BEMTA</name>
<dbReference type="Gene3D" id="3.40.50.150">
    <property type="entry name" value="Vaccinia Virus protein VP39"/>
    <property type="match status" value="1"/>
</dbReference>
<accession>A0A9P0CA58</accession>
<dbReference type="KEGG" id="btab:109034158"/>
<protein>
    <submittedName>
        <fullName evidence="2">Uncharacterized protein</fullName>
    </submittedName>
</protein>
<feature type="chain" id="PRO_5040299122" evidence="1">
    <location>
        <begin position="26"/>
        <end position="279"/>
    </location>
</feature>
<proteinExistence type="predicted"/>
<dbReference type="InterPro" id="IPR029063">
    <property type="entry name" value="SAM-dependent_MTases_sf"/>
</dbReference>
<dbReference type="AlphaFoldDB" id="A0A9P0CA58"/>
<gene>
    <name evidence="2" type="ORF">BEMITA_LOCUS8228</name>
</gene>
<dbReference type="PANTHER" id="PTHR14614">
    <property type="entry name" value="HEPATOCELLULAR CARCINOMA-ASSOCIATED ANTIGEN"/>
    <property type="match status" value="1"/>
</dbReference>
<keyword evidence="1" id="KW-0732">Signal</keyword>